<sequence>MSDLTKWMGPGIWGFAASLVLAGALPAGAIMSHDGHVAQGATQDLAKPVHAQAGPALMDKMSKAVEQVERQVHSKGPFQGASAHAMQQGVLLVADDMDKVKVTQGGRCPASAPVRAYDVTAMNIEITVNRFGDFYPGFMYALTENVAGVREEETKNRTARESEDPTFAEGAISNGLQGDLIQPLVIRANQGDCLRITLRNQIEGEPTNMIINGSQMLVANSGKPATANNPEALVASGKTGEFEWYIQPDTQEGGHAFHSHASREQYSLGLLGSLVVEPRGSRYLSPFTGEEMKSGWEAMIDLDKGSDFREFVIFYHEAGDETFRLLNRKGDMLPQRDAHTDTYRPAARLLNYRSEPHGTRLEMQEHLVGFADESQGYGSYTFGDPATTIPRSYLGDPAKFRMVGGSEIVHSHHLHGGSIRWARQPGTSKLDPTLSKNGPVKFPMINDTSDRLDVQSIGPSEIYDEVIEGGSGGLQALAGEFVFHCHIPQHYVTGMWGFWRVYNTLQQPGFQTDVMKPLVELPDRAGKIKAAISSDKLVGTTVDWYGGKKYEITKDKTDWKANPVKVSIKDWVEYMLPPQGLPGKTEDQVQQAKANDATVVNWKWEGALALNEPETPHKWADYVSPAPLKRLPITFDPQTGKLAFPWLRPHLGKRPPFAPNHGGAPWLEPFHVREDGTKSTEPPRPGEQGPWSLCPENAPRKFFTTHSIILPITLKPATEKTAAVVDPIGMIYVLHEEEAEVRKDPKKQVPLVIRGNVYDCVDVIFKNEIPDDARTGWSNKINLHPHFFQFDTSASDGPTIGFSYDMSLRAFTMLKDPEPTKGMPLPANTLLTADSKAGARSITLADTSKFHVNTELGVGMDDPKFFEVARIKSINGKTVTFDAPLKYGHKKNDIASVEFIRERWYVDVDLGTVYWHDHVFGTDTWGHGLFSAFITEPPRSTYHDPVTGKEIRSGPIADIHTLEPVSAHIRGSFREVMMHIMDSNARSAELITTDNPQAKMNAVTVDGPPSHQFPERINKSAMWFLNGGEATTGSGYSMRVEPLSVRLANNPDPSKLFVSGIHGDPGTPLLRAYLGDPILVRALVGSANEVHTWHVTGHWFPMERYGKDAMPRSTVHLVIGERYDPAIPAAGGPQKQAGDYLYYSGRASHFAEGSWGLFRVFDEMQSDLKPLPGREQIQKSAPSVCPADAPVKSFNVSAIDQQIRYHEGAPGVMEVDLERKMVFGNEQGKMYVLDGDRGRVKAGELRPSPLTLHVNVGDCVKINLKNEMAKERAGFHVDMMAFNPKDSFGANVGNNPGDQTVGPGESKTYTYYAHPEYGELAALIQDWGNVVENPRNGLFGSIIVGPKGSRYRDPVSGDDITMKSSWRADVLVDRTLPGNESRKNYRDFSLMFQDEDNIVGVSFMPYIQQVAGITAVNYRTEPTAWRMEKGCDMSEIFSCVKAGDTPSTPLLQAHVGDPVAVHVLGAFSEQVQLFTIDGHEWPHEPYMQGADQVSTMEFGGSEIINAYLTGGAGGPNKIVGDYLWKNQRPAFVNAGQWGLFKVLPVDDQRIKPLMPQVPPTRTAEQPSGKAKASPTSLKGKK</sequence>
<name>A0A0S4L9P1_9BACT</name>
<dbReference type="InterPro" id="IPR045087">
    <property type="entry name" value="Cu-oxidase_fam"/>
</dbReference>
<evidence type="ECO:0000256" key="4">
    <source>
        <dbReference type="SAM" id="MobiDB-lite"/>
    </source>
</evidence>
<evidence type="ECO:0000313" key="6">
    <source>
        <dbReference type="EMBL" id="CUS33309.1"/>
    </source>
</evidence>
<evidence type="ECO:0000313" key="7">
    <source>
        <dbReference type="Proteomes" id="UP000198736"/>
    </source>
</evidence>
<keyword evidence="1" id="KW-0479">Metal-binding</keyword>
<dbReference type="Pfam" id="PF07732">
    <property type="entry name" value="Cu-oxidase_3"/>
    <property type="match status" value="1"/>
</dbReference>
<keyword evidence="7" id="KW-1185">Reference proteome</keyword>
<dbReference type="InterPro" id="IPR002355">
    <property type="entry name" value="Cu_oxidase_Cu_BS"/>
</dbReference>
<proteinExistence type="predicted"/>
<dbReference type="EMBL" id="CZPZ01000005">
    <property type="protein sequence ID" value="CUS33309.1"/>
    <property type="molecule type" value="Genomic_DNA"/>
</dbReference>
<evidence type="ECO:0000256" key="2">
    <source>
        <dbReference type="ARBA" id="ARBA00023002"/>
    </source>
</evidence>
<feature type="region of interest" description="Disordered" evidence="4">
    <location>
        <begin position="1551"/>
        <end position="1581"/>
    </location>
</feature>
<evidence type="ECO:0000256" key="1">
    <source>
        <dbReference type="ARBA" id="ARBA00022723"/>
    </source>
</evidence>
<dbReference type="STRING" id="1742973.COMA2_130005"/>
<gene>
    <name evidence="6" type="ORF">COMA2_130005</name>
</gene>
<dbReference type="GO" id="GO:0016491">
    <property type="term" value="F:oxidoreductase activity"/>
    <property type="evidence" value="ECO:0007669"/>
    <property type="project" value="UniProtKB-KW"/>
</dbReference>
<dbReference type="Proteomes" id="UP000198736">
    <property type="component" value="Unassembled WGS sequence"/>
</dbReference>
<feature type="domain" description="Plastocyanin-like" evidence="5">
    <location>
        <begin position="180"/>
        <end position="279"/>
    </location>
</feature>
<keyword evidence="3" id="KW-0186">Copper</keyword>
<dbReference type="RefSeq" id="WP_090894999.1">
    <property type="nucleotide sequence ID" value="NZ_CZPZ01000005.1"/>
</dbReference>
<dbReference type="PROSITE" id="PS00080">
    <property type="entry name" value="MULTICOPPER_OXIDASE2"/>
    <property type="match status" value="1"/>
</dbReference>
<evidence type="ECO:0000259" key="5">
    <source>
        <dbReference type="Pfam" id="PF07732"/>
    </source>
</evidence>
<dbReference type="GO" id="GO:0005507">
    <property type="term" value="F:copper ion binding"/>
    <property type="evidence" value="ECO:0007669"/>
    <property type="project" value="InterPro"/>
</dbReference>
<organism evidence="6 7">
    <name type="scientific">Candidatus Nitrospira nitrificans</name>
    <dbReference type="NCBI Taxonomy" id="1742973"/>
    <lineage>
        <taxon>Bacteria</taxon>
        <taxon>Pseudomonadati</taxon>
        <taxon>Nitrospirota</taxon>
        <taxon>Nitrospiria</taxon>
        <taxon>Nitrospirales</taxon>
        <taxon>Nitrospiraceae</taxon>
        <taxon>Nitrospira</taxon>
    </lineage>
</organism>
<evidence type="ECO:0000256" key="3">
    <source>
        <dbReference type="ARBA" id="ARBA00023008"/>
    </source>
</evidence>
<keyword evidence="2" id="KW-0560">Oxidoreductase</keyword>
<dbReference type="InterPro" id="IPR011707">
    <property type="entry name" value="Cu-oxidase-like_N"/>
</dbReference>
<accession>A0A0S4L9P1</accession>
<dbReference type="PANTHER" id="PTHR11709:SF394">
    <property type="entry name" value="FI03373P-RELATED"/>
    <property type="match status" value="1"/>
</dbReference>
<dbReference type="PANTHER" id="PTHR11709">
    <property type="entry name" value="MULTI-COPPER OXIDASE"/>
    <property type="match status" value="1"/>
</dbReference>
<dbReference type="SUPFAM" id="SSF49503">
    <property type="entry name" value="Cupredoxins"/>
    <property type="match status" value="4"/>
</dbReference>
<reference evidence="7" key="1">
    <citation type="submission" date="2015-10" db="EMBL/GenBank/DDBJ databases">
        <authorList>
            <person name="Luecker S."/>
            <person name="Luecker S."/>
        </authorList>
    </citation>
    <scope>NUCLEOTIDE SEQUENCE [LARGE SCALE GENOMIC DNA]</scope>
</reference>
<dbReference type="Gene3D" id="2.60.40.420">
    <property type="entry name" value="Cupredoxins - blue copper proteins"/>
    <property type="match status" value="5"/>
</dbReference>
<dbReference type="InterPro" id="IPR008972">
    <property type="entry name" value="Cupredoxin"/>
</dbReference>
<protein>
    <recommendedName>
        <fullName evidence="5">Plastocyanin-like domain-containing protein</fullName>
    </recommendedName>
</protein>
<dbReference type="OrthoDB" id="345021at2"/>